<dbReference type="EMBL" id="LGRX02002479">
    <property type="protein sequence ID" value="KAK3284156.1"/>
    <property type="molecule type" value="Genomic_DNA"/>
</dbReference>
<feature type="region of interest" description="Disordered" evidence="1">
    <location>
        <begin position="141"/>
        <end position="182"/>
    </location>
</feature>
<evidence type="ECO:0000256" key="1">
    <source>
        <dbReference type="SAM" id="MobiDB-lite"/>
    </source>
</evidence>
<dbReference type="Proteomes" id="UP001190700">
    <property type="component" value="Unassembled WGS sequence"/>
</dbReference>
<sequence length="182" mass="20348">MGGAGSNLKNALEEEYNRLRKKDYLSLGELVEFHIPNLIQLEMGHLGVLFVMDNTKSGRYELDKLLTFSEVAMERAKLYRAHEFQVVRAPRVSWGFGRSVGASTYARVCLGLRAERVGQACAAFVLGLRAERGQCVPHGNRALSETLPPPATKQQTPVHHPLQLEEWVGGKKKGRTEMERCS</sequence>
<organism evidence="2 3">
    <name type="scientific">Cymbomonas tetramitiformis</name>
    <dbReference type="NCBI Taxonomy" id="36881"/>
    <lineage>
        <taxon>Eukaryota</taxon>
        <taxon>Viridiplantae</taxon>
        <taxon>Chlorophyta</taxon>
        <taxon>Pyramimonadophyceae</taxon>
        <taxon>Pyramimonadales</taxon>
        <taxon>Pyramimonadaceae</taxon>
        <taxon>Cymbomonas</taxon>
    </lineage>
</organism>
<comment type="caution">
    <text evidence="2">The sequence shown here is derived from an EMBL/GenBank/DDBJ whole genome shotgun (WGS) entry which is preliminary data.</text>
</comment>
<reference evidence="2 3" key="1">
    <citation type="journal article" date="2015" name="Genome Biol. Evol.">
        <title>Comparative Genomics of a Bacterivorous Green Alga Reveals Evolutionary Causalities and Consequences of Phago-Mixotrophic Mode of Nutrition.</title>
        <authorList>
            <person name="Burns J.A."/>
            <person name="Paasch A."/>
            <person name="Narechania A."/>
            <person name="Kim E."/>
        </authorList>
    </citation>
    <scope>NUCLEOTIDE SEQUENCE [LARGE SCALE GENOMIC DNA]</scope>
    <source>
        <strain evidence="2 3">PLY_AMNH</strain>
    </source>
</reference>
<evidence type="ECO:0000313" key="3">
    <source>
        <dbReference type="Proteomes" id="UP001190700"/>
    </source>
</evidence>
<gene>
    <name evidence="2" type="ORF">CYMTET_8179</name>
</gene>
<keyword evidence="3" id="KW-1185">Reference proteome</keyword>
<accession>A0AAE0GU46</accession>
<protein>
    <submittedName>
        <fullName evidence="2">Uncharacterized protein</fullName>
    </submittedName>
</protein>
<proteinExistence type="predicted"/>
<name>A0AAE0GU46_9CHLO</name>
<evidence type="ECO:0000313" key="2">
    <source>
        <dbReference type="EMBL" id="KAK3284156.1"/>
    </source>
</evidence>
<dbReference type="AlphaFoldDB" id="A0AAE0GU46"/>